<feature type="region of interest" description="Disordered" evidence="1">
    <location>
        <begin position="859"/>
        <end position="881"/>
    </location>
</feature>
<feature type="region of interest" description="Disordered" evidence="1">
    <location>
        <begin position="307"/>
        <end position="328"/>
    </location>
</feature>
<feature type="compositionally biased region" description="Polar residues" evidence="1">
    <location>
        <begin position="451"/>
        <end position="476"/>
    </location>
</feature>
<organism evidence="2 3">
    <name type="scientific">Cladophialophora chaetospira</name>
    <dbReference type="NCBI Taxonomy" id="386627"/>
    <lineage>
        <taxon>Eukaryota</taxon>
        <taxon>Fungi</taxon>
        <taxon>Dikarya</taxon>
        <taxon>Ascomycota</taxon>
        <taxon>Pezizomycotina</taxon>
        <taxon>Eurotiomycetes</taxon>
        <taxon>Chaetothyriomycetidae</taxon>
        <taxon>Chaetothyriales</taxon>
        <taxon>Herpotrichiellaceae</taxon>
        <taxon>Cladophialophora</taxon>
    </lineage>
</organism>
<feature type="compositionally biased region" description="Basic and acidic residues" evidence="1">
    <location>
        <begin position="614"/>
        <end position="624"/>
    </location>
</feature>
<feature type="compositionally biased region" description="Low complexity" evidence="1">
    <location>
        <begin position="316"/>
        <end position="326"/>
    </location>
</feature>
<feature type="region of interest" description="Disordered" evidence="1">
    <location>
        <begin position="601"/>
        <end position="644"/>
    </location>
</feature>
<feature type="compositionally biased region" description="Basic and acidic residues" evidence="1">
    <location>
        <begin position="422"/>
        <end position="432"/>
    </location>
</feature>
<dbReference type="Proteomes" id="UP001172673">
    <property type="component" value="Unassembled WGS sequence"/>
</dbReference>
<sequence>MPFLRRIFSPFLCCFGVNSREEPATSDLHTLPSALHLPASQIPHATGQSNSNRTDTDALRELFRSSSSIRGYRTASIPSASHLQRESSFDNDFKFGSQEQQPKPPSRMEQLGNHIKQKLSESGLSRSGSRPQLASEDNGHAAAQRDDNHNDNRHLGMSIPEVSLSQHSTGLLDLLQSRTASEGGYDSDAKSIQTAMLKSREGTMRMSPNRAQTLLSPTFALHHTAVDGPPPSPDPKRSNDGNPSSQLELDTLPSQLSKSLLAEVLLRAKDESPVHVLQRLNAGVTDGTLKIPDTSSCPIPAPTAFETTEQDPFTTSSLPMSSSALPPEEDTEFVGMLKKLGETVAIGKRASLVTNGTDPRASLVSNLDPGLLEFISRYGESPPTNTAERRPDARTTEVNLKSGSEAAVNIKAARPSMPSRENTSKRDLTSLAGSERDSVHLYNMRISQRLGSPSFVGTSTRPNTSYSTKYPLGQDSTQRRSSVDQKSTAGGIKTEHNRMPSDPQTRRIFEGDNKNPRPLSAWRNGASPQSTATDGKSKSPVGSEAASSFYWSDGEVDRNPVPNPSAAKKNPNSMAVGGRSESISLPIRSSIGSVSVAKESAWFGRKPSHHKRRSEADSIADRSPKRNRSVSMPDGATHQSRASLVLSRRRVQHPTEANEAMSVVSVDQARDARKENMTEISMQAIYDARHEQMTEVSAQAIRDTRNERMSEIEPLERCYDTRPEMTTFWSDAGPSTLAPRLSEHRRQSDLESHGGADSTLSSKPRFHETATNVWQRSLKQALEVAPNDSLGGFLTAPKFDREGRRRSTKSSISALDPPQDHRSSDADVDPLEKGIQIGSPPLKDKSLLEICMRKPEPLPSINPRRSIASVGPRREGVNTVGPIKTSRKKSLLDIGRRFSVIGSSSESKPASGTGGLLTEILGPWGRFPSHTRDERCESAGAKYGVAVRDFAVECEDENSPACSAGHTRSSTAFGAYTPGSWKMLTFGKKGRVEKRRPKSASPLRTFQTTYPQHMRQKKSRKGITARWKKLYRTSSMEFQAYAHNHGHRSSISVGGRVEYPELEVIPGNPGWRLSFDGMTETDQNRPPADDAQEMLDLPLDTAPWTQTYRDCVGSLSALRSDPELRRASVDEEPGLLHHRHVTLGPMSSGDLRDSTVDFVSQLGKENEAAKEGLIRKVESMNPVQT</sequence>
<protein>
    <submittedName>
        <fullName evidence="2">Uncharacterized protein</fullName>
    </submittedName>
</protein>
<feature type="region of interest" description="Disordered" evidence="1">
    <location>
        <begin position="451"/>
        <end position="581"/>
    </location>
</feature>
<dbReference type="EMBL" id="JAPDRK010000011">
    <property type="protein sequence ID" value="KAJ9607552.1"/>
    <property type="molecule type" value="Genomic_DNA"/>
</dbReference>
<feature type="compositionally biased region" description="Basic and acidic residues" evidence="1">
    <location>
        <begin position="493"/>
        <end position="515"/>
    </location>
</feature>
<feature type="region of interest" description="Disordered" evidence="1">
    <location>
        <begin position="120"/>
        <end position="155"/>
    </location>
</feature>
<feature type="compositionally biased region" description="Polar residues" evidence="1">
    <location>
        <begin position="240"/>
        <end position="249"/>
    </location>
</feature>
<evidence type="ECO:0000313" key="2">
    <source>
        <dbReference type="EMBL" id="KAJ9607552.1"/>
    </source>
</evidence>
<feature type="compositionally biased region" description="Low complexity" evidence="1">
    <location>
        <begin position="120"/>
        <end position="130"/>
    </location>
</feature>
<feature type="region of interest" description="Disordered" evidence="1">
    <location>
        <begin position="789"/>
        <end position="839"/>
    </location>
</feature>
<feature type="region of interest" description="Disordered" evidence="1">
    <location>
        <begin position="376"/>
        <end position="432"/>
    </location>
</feature>
<feature type="region of interest" description="Disordered" evidence="1">
    <location>
        <begin position="727"/>
        <end position="766"/>
    </location>
</feature>
<proteinExistence type="predicted"/>
<keyword evidence="3" id="KW-1185">Reference proteome</keyword>
<evidence type="ECO:0000256" key="1">
    <source>
        <dbReference type="SAM" id="MobiDB-lite"/>
    </source>
</evidence>
<feature type="region of interest" description="Disordered" evidence="1">
    <location>
        <begin position="222"/>
        <end position="249"/>
    </location>
</feature>
<reference evidence="2" key="1">
    <citation type="submission" date="2022-10" db="EMBL/GenBank/DDBJ databases">
        <title>Culturing micro-colonial fungi from biological soil crusts in the Mojave desert and describing Neophaeococcomyces mojavensis, and introducing the new genera and species Taxawa tesnikishii.</title>
        <authorList>
            <person name="Kurbessoian T."/>
            <person name="Stajich J.E."/>
        </authorList>
    </citation>
    <scope>NUCLEOTIDE SEQUENCE</scope>
    <source>
        <strain evidence="2">TK_41</strain>
    </source>
</reference>
<dbReference type="AlphaFoldDB" id="A0AA38X645"/>
<feature type="compositionally biased region" description="Basic and acidic residues" evidence="1">
    <location>
        <begin position="137"/>
        <end position="154"/>
    </location>
</feature>
<name>A0AA38X645_9EURO</name>
<evidence type="ECO:0000313" key="3">
    <source>
        <dbReference type="Proteomes" id="UP001172673"/>
    </source>
</evidence>
<gene>
    <name evidence="2" type="ORF">H2200_007630</name>
</gene>
<comment type="caution">
    <text evidence="2">The sequence shown here is derived from an EMBL/GenBank/DDBJ whole genome shotgun (WGS) entry which is preliminary data.</text>
</comment>
<feature type="compositionally biased region" description="Basic and acidic residues" evidence="1">
    <location>
        <begin position="741"/>
        <end position="754"/>
    </location>
</feature>
<accession>A0AA38X645</accession>